<dbReference type="EMBL" id="FNKJ01000003">
    <property type="protein sequence ID" value="SDR28946.1"/>
    <property type="molecule type" value="Genomic_DNA"/>
</dbReference>
<keyword evidence="2" id="KW-1185">Reference proteome</keyword>
<dbReference type="Proteomes" id="UP000199570">
    <property type="component" value="Unassembled WGS sequence"/>
</dbReference>
<organism evidence="1 2">
    <name type="scientific">Pseudomonas moorei</name>
    <dbReference type="NCBI Taxonomy" id="395599"/>
    <lineage>
        <taxon>Bacteria</taxon>
        <taxon>Pseudomonadati</taxon>
        <taxon>Pseudomonadota</taxon>
        <taxon>Gammaproteobacteria</taxon>
        <taxon>Pseudomonadales</taxon>
        <taxon>Pseudomonadaceae</taxon>
        <taxon>Pseudomonas</taxon>
    </lineage>
</organism>
<gene>
    <name evidence="1" type="ORF">SAMN04490195_4530</name>
</gene>
<proteinExistence type="predicted"/>
<evidence type="ECO:0000313" key="2">
    <source>
        <dbReference type="Proteomes" id="UP000199570"/>
    </source>
</evidence>
<evidence type="ECO:0000313" key="1">
    <source>
        <dbReference type="EMBL" id="SDR28946.1"/>
    </source>
</evidence>
<name>A0A1H1HV66_9PSED</name>
<dbReference type="AlphaFoldDB" id="A0A1H1HV66"/>
<sequence length="88" mass="9817">MGPSSEYVSLSPLKTDRDCVMLHAENQDRLYLINHSDEQQTLVGSLAFNVQDRHWLVYCALGGHQHADLPEADLLTGVSVLEFYSQAA</sequence>
<accession>A0A1H1HV66</accession>
<protein>
    <submittedName>
        <fullName evidence="1">Uncharacterized protein</fullName>
    </submittedName>
</protein>
<reference evidence="2" key="1">
    <citation type="submission" date="2016-10" db="EMBL/GenBank/DDBJ databases">
        <authorList>
            <person name="Varghese N."/>
            <person name="Submissions S."/>
        </authorList>
    </citation>
    <scope>NUCLEOTIDE SEQUENCE [LARGE SCALE GENOMIC DNA]</scope>
    <source>
        <strain evidence="2">BS3775</strain>
    </source>
</reference>